<dbReference type="Proteomes" id="UP000179362">
    <property type="component" value="Unassembled WGS sequence"/>
</dbReference>
<evidence type="ECO:0000313" key="3">
    <source>
        <dbReference type="Proteomes" id="UP000179362"/>
    </source>
</evidence>
<gene>
    <name evidence="2" type="ORF">A3B81_06635</name>
</gene>
<evidence type="ECO:0000256" key="1">
    <source>
        <dbReference type="SAM" id="MobiDB-lite"/>
    </source>
</evidence>
<name>A0A1F6U425_9PROT</name>
<feature type="region of interest" description="Disordered" evidence="1">
    <location>
        <begin position="123"/>
        <end position="144"/>
    </location>
</feature>
<dbReference type="AlphaFoldDB" id="A0A1F6U425"/>
<sequence>MPPYESDLPANLNVKTRLSSHFLLHTAPLAGTFEADMHVNSVDRRCQKNYRGSVKLGSAAVMVGIPAGQPSYLVFEFSGRSFLTRGTASSSTYATLLTPRSGYQYDVDVAYADKMYSITVYERDPRGGPRREIERRPFSACKPN</sequence>
<comment type="caution">
    <text evidence="2">The sequence shown here is derived from an EMBL/GenBank/DDBJ whole genome shotgun (WGS) entry which is preliminary data.</text>
</comment>
<accession>A0A1F6U425</accession>
<protein>
    <submittedName>
        <fullName evidence="2">Uncharacterized protein</fullName>
    </submittedName>
</protein>
<evidence type="ECO:0000313" key="2">
    <source>
        <dbReference type="EMBL" id="OGI52090.1"/>
    </source>
</evidence>
<reference evidence="2 3" key="1">
    <citation type="journal article" date="2016" name="Nat. Commun.">
        <title>Thousands of microbial genomes shed light on interconnected biogeochemical processes in an aquifer system.</title>
        <authorList>
            <person name="Anantharaman K."/>
            <person name="Brown C.T."/>
            <person name="Hug L.A."/>
            <person name="Sharon I."/>
            <person name="Castelle C.J."/>
            <person name="Probst A.J."/>
            <person name="Thomas B.C."/>
            <person name="Singh A."/>
            <person name="Wilkins M.J."/>
            <person name="Karaoz U."/>
            <person name="Brodie E.L."/>
            <person name="Williams K.H."/>
            <person name="Hubbard S.S."/>
            <person name="Banfield J.F."/>
        </authorList>
    </citation>
    <scope>NUCLEOTIDE SEQUENCE [LARGE SCALE GENOMIC DNA]</scope>
</reference>
<proteinExistence type="predicted"/>
<organism evidence="2 3">
    <name type="scientific">Candidatus Muproteobacteria bacterium RIFCSPHIGHO2_02_FULL_65_16</name>
    <dbReference type="NCBI Taxonomy" id="1817766"/>
    <lineage>
        <taxon>Bacteria</taxon>
        <taxon>Pseudomonadati</taxon>
        <taxon>Pseudomonadota</taxon>
        <taxon>Candidatus Muproteobacteria</taxon>
    </lineage>
</organism>
<feature type="compositionally biased region" description="Basic and acidic residues" evidence="1">
    <location>
        <begin position="123"/>
        <end position="137"/>
    </location>
</feature>
<dbReference type="EMBL" id="MFTA01000039">
    <property type="protein sequence ID" value="OGI52090.1"/>
    <property type="molecule type" value="Genomic_DNA"/>
</dbReference>